<dbReference type="GO" id="GO:0006310">
    <property type="term" value="P:DNA recombination"/>
    <property type="evidence" value="ECO:0007669"/>
    <property type="project" value="UniProtKB-UniRule"/>
</dbReference>
<comment type="similarity">
    <text evidence="4">Belongs to the RecO family.</text>
</comment>
<dbReference type="SUPFAM" id="SSF57863">
    <property type="entry name" value="ArfGap/RecO-like zinc finger"/>
    <property type="match status" value="1"/>
</dbReference>
<dbReference type="InterPro" id="IPR003717">
    <property type="entry name" value="RecO"/>
</dbReference>
<dbReference type="EMBL" id="CP017015">
    <property type="protein sequence ID" value="AOG60619.1"/>
    <property type="molecule type" value="Genomic_DNA"/>
</dbReference>
<dbReference type="PANTHER" id="PTHR33991">
    <property type="entry name" value="DNA REPAIR PROTEIN RECO"/>
    <property type="match status" value="1"/>
</dbReference>
<keyword evidence="2 4" id="KW-0233">DNA recombination</keyword>
<evidence type="ECO:0000256" key="1">
    <source>
        <dbReference type="ARBA" id="ARBA00022763"/>
    </source>
</evidence>
<organism evidence="6 7">
    <name type="scientific">Spiroplasma helicoides</name>
    <dbReference type="NCBI Taxonomy" id="216938"/>
    <lineage>
        <taxon>Bacteria</taxon>
        <taxon>Bacillati</taxon>
        <taxon>Mycoplasmatota</taxon>
        <taxon>Mollicutes</taxon>
        <taxon>Entomoplasmatales</taxon>
        <taxon>Spiroplasmataceae</taxon>
        <taxon>Spiroplasma</taxon>
    </lineage>
</organism>
<dbReference type="NCBIfam" id="TIGR00613">
    <property type="entry name" value="reco"/>
    <property type="match status" value="1"/>
</dbReference>
<dbReference type="GO" id="GO:0043590">
    <property type="term" value="C:bacterial nucleoid"/>
    <property type="evidence" value="ECO:0007669"/>
    <property type="project" value="TreeGrafter"/>
</dbReference>
<evidence type="ECO:0000256" key="2">
    <source>
        <dbReference type="ARBA" id="ARBA00023172"/>
    </source>
</evidence>
<dbReference type="HAMAP" id="MF_00201">
    <property type="entry name" value="RecO"/>
    <property type="match status" value="1"/>
</dbReference>
<comment type="function">
    <text evidence="4">Involved in DNA repair and RecF pathway recombination.</text>
</comment>
<evidence type="ECO:0000313" key="6">
    <source>
        <dbReference type="EMBL" id="AOG60619.1"/>
    </source>
</evidence>
<evidence type="ECO:0000259" key="5">
    <source>
        <dbReference type="Pfam" id="PF11967"/>
    </source>
</evidence>
<keyword evidence="7" id="KW-1185">Reference proteome</keyword>
<dbReference type="InterPro" id="IPR037278">
    <property type="entry name" value="ARFGAP/RecO"/>
</dbReference>
<gene>
    <name evidence="4 6" type="primary">recO</name>
    <name evidence="6" type="ORF">SHELI_v1c06680</name>
</gene>
<proteinExistence type="inferred from homology"/>
<evidence type="ECO:0000313" key="7">
    <source>
        <dbReference type="Proteomes" id="UP000094378"/>
    </source>
</evidence>
<dbReference type="Gene3D" id="2.40.50.140">
    <property type="entry name" value="Nucleic acid-binding proteins"/>
    <property type="match status" value="1"/>
</dbReference>
<evidence type="ECO:0000256" key="4">
    <source>
        <dbReference type="HAMAP-Rule" id="MF_00201"/>
    </source>
</evidence>
<accession>A0A1B3SL14</accession>
<dbReference type="GO" id="GO:0006302">
    <property type="term" value="P:double-strand break repair"/>
    <property type="evidence" value="ECO:0007669"/>
    <property type="project" value="TreeGrafter"/>
</dbReference>
<dbReference type="SUPFAM" id="SSF50249">
    <property type="entry name" value="Nucleic acid-binding proteins"/>
    <property type="match status" value="1"/>
</dbReference>
<dbReference type="Pfam" id="PF02565">
    <property type="entry name" value="RecO_C"/>
    <property type="match status" value="1"/>
</dbReference>
<dbReference type="Proteomes" id="UP000094378">
    <property type="component" value="Chromosome"/>
</dbReference>
<dbReference type="InterPro" id="IPR012340">
    <property type="entry name" value="NA-bd_OB-fold"/>
</dbReference>
<dbReference type="STRING" id="216938.SHELI_v1c06680"/>
<feature type="domain" description="DNA replication/recombination mediator RecO N-terminal" evidence="5">
    <location>
        <begin position="1"/>
        <end position="74"/>
    </location>
</feature>
<evidence type="ECO:0000256" key="3">
    <source>
        <dbReference type="ARBA" id="ARBA00023204"/>
    </source>
</evidence>
<dbReference type="OrthoDB" id="404042at2"/>
<dbReference type="PANTHER" id="PTHR33991:SF1">
    <property type="entry name" value="DNA REPAIR PROTEIN RECO"/>
    <property type="match status" value="1"/>
</dbReference>
<dbReference type="KEGG" id="shj:SHELI_v1c06680"/>
<keyword evidence="3 4" id="KW-0234">DNA repair</keyword>
<dbReference type="RefSeq" id="WP_069116700.1">
    <property type="nucleotide sequence ID" value="NZ_CP017015.1"/>
</dbReference>
<protein>
    <recommendedName>
        <fullName evidence="4">DNA repair protein RecO</fullName>
    </recommendedName>
    <alternativeName>
        <fullName evidence="4">Recombination protein O</fullName>
    </alternativeName>
</protein>
<keyword evidence="1 4" id="KW-0227">DNA damage</keyword>
<reference evidence="6 7" key="1">
    <citation type="submission" date="2016-08" db="EMBL/GenBank/DDBJ databases">
        <title>Complete genome sequence of Spiroplasma helicoides TABS-2 (DSM 22551).</title>
        <authorList>
            <person name="Shen W.-Y."/>
            <person name="Lo W.-S."/>
            <person name="Lai Y.-C."/>
            <person name="Kuo C.-H."/>
        </authorList>
    </citation>
    <scope>NUCLEOTIDE SEQUENCE [LARGE SCALE GENOMIC DNA]</scope>
    <source>
        <strain evidence="6 7">TABS-2</strain>
    </source>
</reference>
<dbReference type="InterPro" id="IPR022572">
    <property type="entry name" value="DNA_rep/recomb_RecO_N"/>
</dbReference>
<name>A0A1B3SL14_9MOLU</name>
<dbReference type="Pfam" id="PF11967">
    <property type="entry name" value="RecO_N"/>
    <property type="match status" value="1"/>
</dbReference>
<dbReference type="AlphaFoldDB" id="A0A1B3SL14"/>
<sequence>MSAIKIEGIVINSYDYRDYDKVIKVFSKEFGILSFYAPGVNKESSKNKYSIQTYSLSEFEIFKSRGANRVSKLKTGNLKKEYFGLAKNYTNYIYISVITSIFEQLLSSEEKSPIIYKAFKIVLENISNSIDVFKNYVIFLLFFIQNTNYKFNLEKCSRCKKSNYEIVRFEFSDKTLICKKCLWPGEKIQPETFVNIFTNFNRHTFHYLIEKKYEIHDLVVLHNFLLDYYENELGIYISASKILKQNASTYLSEENINKYK</sequence>